<sequence>MDPFLPSGFSPYYPPDDPEDVLPLEEDALVWLDSLTIVPNASPDTGGISSDAQHLNPLSFASQSPEVHASNTDSDSNDNDNDNKYASSDEESLGSSSEGHRGKKARISLDPCQPLTVKGKPRARVYVACCEW</sequence>
<dbReference type="OrthoDB" id="39175at2759"/>
<dbReference type="Proteomes" id="UP000230002">
    <property type="component" value="Unassembled WGS sequence"/>
</dbReference>
<gene>
    <name evidence="2" type="ORF">GSI_02993</name>
</gene>
<name>A0A2G8SNA3_9APHY</name>
<dbReference type="EMBL" id="AYKW01000004">
    <property type="protein sequence ID" value="PIL35203.1"/>
    <property type="molecule type" value="Genomic_DNA"/>
</dbReference>
<dbReference type="AlphaFoldDB" id="A0A2G8SNA3"/>
<organism evidence="2 3">
    <name type="scientific">Ganoderma sinense ZZ0214-1</name>
    <dbReference type="NCBI Taxonomy" id="1077348"/>
    <lineage>
        <taxon>Eukaryota</taxon>
        <taxon>Fungi</taxon>
        <taxon>Dikarya</taxon>
        <taxon>Basidiomycota</taxon>
        <taxon>Agaricomycotina</taxon>
        <taxon>Agaricomycetes</taxon>
        <taxon>Polyporales</taxon>
        <taxon>Polyporaceae</taxon>
        <taxon>Ganoderma</taxon>
    </lineage>
</organism>
<evidence type="ECO:0000256" key="1">
    <source>
        <dbReference type="SAM" id="MobiDB-lite"/>
    </source>
</evidence>
<keyword evidence="3" id="KW-1185">Reference proteome</keyword>
<proteinExistence type="predicted"/>
<evidence type="ECO:0000313" key="2">
    <source>
        <dbReference type="EMBL" id="PIL35203.1"/>
    </source>
</evidence>
<feature type="region of interest" description="Disordered" evidence="1">
    <location>
        <begin position="1"/>
        <end position="21"/>
    </location>
</feature>
<feature type="region of interest" description="Disordered" evidence="1">
    <location>
        <begin position="40"/>
        <end position="114"/>
    </location>
</feature>
<comment type="caution">
    <text evidence="2">The sequence shown here is derived from an EMBL/GenBank/DDBJ whole genome shotgun (WGS) entry which is preliminary data.</text>
</comment>
<reference evidence="2 3" key="1">
    <citation type="journal article" date="2015" name="Sci. Rep.">
        <title>Chromosome-level genome map provides insights into diverse defense mechanisms in the medicinal fungus Ganoderma sinense.</title>
        <authorList>
            <person name="Zhu Y."/>
            <person name="Xu J."/>
            <person name="Sun C."/>
            <person name="Zhou S."/>
            <person name="Xu H."/>
            <person name="Nelson D.R."/>
            <person name="Qian J."/>
            <person name="Song J."/>
            <person name="Luo H."/>
            <person name="Xiang L."/>
            <person name="Li Y."/>
            <person name="Xu Z."/>
            <person name="Ji A."/>
            <person name="Wang L."/>
            <person name="Lu S."/>
            <person name="Hayward A."/>
            <person name="Sun W."/>
            <person name="Li X."/>
            <person name="Schwartz D.C."/>
            <person name="Wang Y."/>
            <person name="Chen S."/>
        </authorList>
    </citation>
    <scope>NUCLEOTIDE SEQUENCE [LARGE SCALE GENOMIC DNA]</scope>
    <source>
        <strain evidence="2 3">ZZ0214-1</strain>
    </source>
</reference>
<evidence type="ECO:0000313" key="3">
    <source>
        <dbReference type="Proteomes" id="UP000230002"/>
    </source>
</evidence>
<feature type="compositionally biased region" description="Polar residues" evidence="1">
    <location>
        <begin position="40"/>
        <end position="53"/>
    </location>
</feature>
<protein>
    <submittedName>
        <fullName evidence="2">Uncharacterized protein</fullName>
    </submittedName>
</protein>
<accession>A0A2G8SNA3</accession>